<reference evidence="4" key="1">
    <citation type="submission" date="2022-03" db="EMBL/GenBank/DDBJ databases">
        <title>Fererhizobium litorale gen. nov., sp. nov., isolated from sandy sediments of the Sea of Japan seashore.</title>
        <authorList>
            <person name="Romanenko L."/>
            <person name="Kurilenko V."/>
            <person name="Otstavnykh N."/>
            <person name="Svetashev V."/>
            <person name="Tekutyeva L."/>
            <person name="Isaeva M."/>
            <person name="Mikhailov V."/>
        </authorList>
    </citation>
    <scope>NUCLEOTIDE SEQUENCE</scope>
    <source>
        <strain evidence="4">KMM 9576</strain>
    </source>
</reference>
<proteinExistence type="predicted"/>
<dbReference type="EMBL" id="JALDYZ010000012">
    <property type="protein sequence ID" value="MDI7924182.1"/>
    <property type="molecule type" value="Genomic_DNA"/>
</dbReference>
<name>A0AAE3QEA0_9HYPH</name>
<evidence type="ECO:0000256" key="2">
    <source>
        <dbReference type="SAM" id="MobiDB-lite"/>
    </source>
</evidence>
<dbReference type="SUPFAM" id="SSF55729">
    <property type="entry name" value="Acyl-CoA N-acyltransferases (Nat)"/>
    <property type="match status" value="1"/>
</dbReference>
<dbReference type="PROSITE" id="PS50293">
    <property type="entry name" value="TPR_REGION"/>
    <property type="match status" value="1"/>
</dbReference>
<dbReference type="EC" id="2.3.1.-" evidence="4"/>
<evidence type="ECO:0000259" key="3">
    <source>
        <dbReference type="Pfam" id="PF13480"/>
    </source>
</evidence>
<dbReference type="Pfam" id="PF13480">
    <property type="entry name" value="Acetyltransf_6"/>
    <property type="match status" value="1"/>
</dbReference>
<evidence type="ECO:0000313" key="4">
    <source>
        <dbReference type="EMBL" id="MDI7924182.1"/>
    </source>
</evidence>
<dbReference type="Gene3D" id="1.25.40.10">
    <property type="entry name" value="Tetratricopeptide repeat domain"/>
    <property type="match status" value="1"/>
</dbReference>
<evidence type="ECO:0000313" key="5">
    <source>
        <dbReference type="Proteomes" id="UP001161580"/>
    </source>
</evidence>
<feature type="domain" description="BioF2-like acetyltransferase" evidence="3">
    <location>
        <begin position="188"/>
        <end position="331"/>
    </location>
</feature>
<feature type="repeat" description="TPR" evidence="1">
    <location>
        <begin position="397"/>
        <end position="430"/>
    </location>
</feature>
<protein>
    <submittedName>
        <fullName evidence="4">GNAT family N-acetyltransferase</fullName>
        <ecNumber evidence="4">2.3.1.-</ecNumber>
    </submittedName>
</protein>
<keyword evidence="4" id="KW-0808">Transferase</keyword>
<dbReference type="InterPro" id="IPR016181">
    <property type="entry name" value="Acyl_CoA_acyltransferase"/>
</dbReference>
<dbReference type="AlphaFoldDB" id="A0AAE3QEA0"/>
<dbReference type="Gene3D" id="3.40.630.30">
    <property type="match status" value="1"/>
</dbReference>
<dbReference type="Pfam" id="PF13432">
    <property type="entry name" value="TPR_16"/>
    <property type="match status" value="1"/>
</dbReference>
<keyword evidence="5" id="KW-1185">Reference proteome</keyword>
<evidence type="ECO:0000256" key="1">
    <source>
        <dbReference type="PROSITE-ProRule" id="PRU00339"/>
    </source>
</evidence>
<dbReference type="InterPro" id="IPR019734">
    <property type="entry name" value="TPR_rpt"/>
</dbReference>
<accession>A0AAE3QEA0</accession>
<feature type="repeat" description="TPR" evidence="1">
    <location>
        <begin position="431"/>
        <end position="464"/>
    </location>
</feature>
<keyword evidence="1" id="KW-0802">TPR repeat</keyword>
<dbReference type="PROSITE" id="PS50005">
    <property type="entry name" value="TPR"/>
    <property type="match status" value="2"/>
</dbReference>
<dbReference type="SMART" id="SM00028">
    <property type="entry name" value="TPR"/>
    <property type="match status" value="3"/>
</dbReference>
<sequence>MRIDVISRREDLDRLKQNWDELYRADPDAQYYLSWQFISAFFRYFEGQWFVLAASQGTRSSPYVALMPLRMKTRMNRKAGISYHDVHMGGSNFADYTGAVCAPEFARAAMAAFAKHLRKMHWANLHLNNLCMSSGRLRSFLENLEDKQLTMRTLSMINAKDNVDNAKCPSVDLPETWDAYLEQKLGTNMRQKLRRFLRKVDGSEEFRITLADSATIERDVGILLDFWKNRWGARKGNRLSAILNTHRSVFGSALADGSLFLPVLWHRDRPLGALATFTDPVKKTYYFCMAGRDESAEIVPPGLVLHAYSIRHAIANGYWTYDFMRGDEAYKYTFGASDKLITCKLVQTRTRRNLGDRLDPRALSSIFREANKNHQKGHTAEAENAYRQILDTDPAHAQTLYALGQLLAGKGDHQAAAAAFGKLLVVVPHLAKGWVRLGNALQALDNHADAADAFRKALEIQPDIRSARDGLGISMVKLSQTGIAATTPRPEGDVRVKAPPLLGKAKPPTLPLVVGRQPADVAPSSLKQSVAIIDPAHCNSGTLPSNPPSFRPSRMNKDGSNGIALLNPSR</sequence>
<dbReference type="Pfam" id="PF00515">
    <property type="entry name" value="TPR_1"/>
    <property type="match status" value="1"/>
</dbReference>
<dbReference type="SUPFAM" id="SSF48452">
    <property type="entry name" value="TPR-like"/>
    <property type="match status" value="1"/>
</dbReference>
<dbReference type="GO" id="GO:0016746">
    <property type="term" value="F:acyltransferase activity"/>
    <property type="evidence" value="ECO:0007669"/>
    <property type="project" value="UniProtKB-KW"/>
</dbReference>
<keyword evidence="4" id="KW-0012">Acyltransferase</keyword>
<organism evidence="4 5">
    <name type="scientific">Ferirhizobium litorale</name>
    <dbReference type="NCBI Taxonomy" id="2927786"/>
    <lineage>
        <taxon>Bacteria</taxon>
        <taxon>Pseudomonadati</taxon>
        <taxon>Pseudomonadota</taxon>
        <taxon>Alphaproteobacteria</taxon>
        <taxon>Hyphomicrobiales</taxon>
        <taxon>Rhizobiaceae</taxon>
        <taxon>Ferirhizobium</taxon>
    </lineage>
</organism>
<dbReference type="PANTHER" id="PTHR12558">
    <property type="entry name" value="CELL DIVISION CYCLE 16,23,27"/>
    <property type="match status" value="1"/>
</dbReference>
<feature type="region of interest" description="Disordered" evidence="2">
    <location>
        <begin position="538"/>
        <end position="570"/>
    </location>
</feature>
<dbReference type="PANTHER" id="PTHR12558:SF13">
    <property type="entry name" value="CELL DIVISION CYCLE PROTEIN 27 HOMOLOG"/>
    <property type="match status" value="1"/>
</dbReference>
<comment type="caution">
    <text evidence="4">The sequence shown here is derived from an EMBL/GenBank/DDBJ whole genome shotgun (WGS) entry which is preliminary data.</text>
</comment>
<gene>
    <name evidence="4" type="ORF">MRS75_19135</name>
</gene>
<dbReference type="Proteomes" id="UP001161580">
    <property type="component" value="Unassembled WGS sequence"/>
</dbReference>
<dbReference type="InterPro" id="IPR011990">
    <property type="entry name" value="TPR-like_helical_dom_sf"/>
</dbReference>
<dbReference type="RefSeq" id="WP_311788058.1">
    <property type="nucleotide sequence ID" value="NZ_JALDYY010000013.1"/>
</dbReference>
<dbReference type="InterPro" id="IPR038740">
    <property type="entry name" value="BioF2-like_GNAT_dom"/>
</dbReference>